<keyword evidence="1" id="KW-1133">Transmembrane helix</keyword>
<sequence length="221" mass="23329">MASRQHGPTAPPGHPRERISDEQIGALLRRGAETITVPPALMARLQAAAREDEAARSHPSGGARRLALGGRMRVAFAVAAVAAALVPAALAADALQHGGNDHGRKAAVQAPPPPSGIALTVYNVEEACRPLRTLECALGLARSPYTRYTAANVVAHVWHGDVLNADCVVRDGQLVTDEHGMSSGRWYHVTSPQGWLPGVRTRNELPLPDCPMLVPAETPAP</sequence>
<name>A0ABP9I5W6_9ACTN</name>
<feature type="transmembrane region" description="Helical" evidence="1">
    <location>
        <begin position="74"/>
        <end position="92"/>
    </location>
</feature>
<gene>
    <name evidence="2" type="ORF">GCM10023205_70670</name>
</gene>
<keyword evidence="1" id="KW-0472">Membrane</keyword>
<evidence type="ECO:0000313" key="2">
    <source>
        <dbReference type="EMBL" id="GAA4989418.1"/>
    </source>
</evidence>
<comment type="caution">
    <text evidence="2">The sequence shown here is derived from an EMBL/GenBank/DDBJ whole genome shotgun (WGS) entry which is preliminary data.</text>
</comment>
<evidence type="ECO:0000256" key="1">
    <source>
        <dbReference type="SAM" id="Phobius"/>
    </source>
</evidence>
<reference evidence="3" key="1">
    <citation type="journal article" date="2019" name="Int. J. Syst. Evol. Microbiol.">
        <title>The Global Catalogue of Microorganisms (GCM) 10K type strain sequencing project: providing services to taxonomists for standard genome sequencing and annotation.</title>
        <authorList>
            <consortium name="The Broad Institute Genomics Platform"/>
            <consortium name="The Broad Institute Genome Sequencing Center for Infectious Disease"/>
            <person name="Wu L."/>
            <person name="Ma J."/>
        </authorList>
    </citation>
    <scope>NUCLEOTIDE SEQUENCE [LARGE SCALE GENOMIC DNA]</scope>
    <source>
        <strain evidence="3">JCM 17986</strain>
    </source>
</reference>
<dbReference type="RefSeq" id="WP_345679905.1">
    <property type="nucleotide sequence ID" value="NZ_BAABHS010000037.1"/>
</dbReference>
<protein>
    <submittedName>
        <fullName evidence="2">Uncharacterized protein</fullName>
    </submittedName>
</protein>
<organism evidence="2 3">
    <name type="scientific">Yinghuangia aomiensis</name>
    <dbReference type="NCBI Taxonomy" id="676205"/>
    <lineage>
        <taxon>Bacteria</taxon>
        <taxon>Bacillati</taxon>
        <taxon>Actinomycetota</taxon>
        <taxon>Actinomycetes</taxon>
        <taxon>Kitasatosporales</taxon>
        <taxon>Streptomycetaceae</taxon>
        <taxon>Yinghuangia</taxon>
    </lineage>
</organism>
<dbReference type="EMBL" id="BAABHS010000037">
    <property type="protein sequence ID" value="GAA4989418.1"/>
    <property type="molecule type" value="Genomic_DNA"/>
</dbReference>
<dbReference type="Proteomes" id="UP001500466">
    <property type="component" value="Unassembled WGS sequence"/>
</dbReference>
<accession>A0ABP9I5W6</accession>
<evidence type="ECO:0000313" key="3">
    <source>
        <dbReference type="Proteomes" id="UP001500466"/>
    </source>
</evidence>
<keyword evidence="3" id="KW-1185">Reference proteome</keyword>
<proteinExistence type="predicted"/>
<keyword evidence="1" id="KW-0812">Transmembrane</keyword>